<evidence type="ECO:0000313" key="7">
    <source>
        <dbReference type="EMBL" id="EON63356.1"/>
    </source>
</evidence>
<keyword evidence="1 5" id="KW-0963">Cytoplasm</keyword>
<keyword evidence="3 5" id="KW-0808">Transferase</keyword>
<dbReference type="AlphaFoldDB" id="R7YNW0"/>
<evidence type="ECO:0000256" key="3">
    <source>
        <dbReference type="ARBA" id="ARBA00022679"/>
    </source>
</evidence>
<dbReference type="OMA" id="PTPSFQF"/>
<dbReference type="HAMAP" id="MF_03188">
    <property type="entry name" value="Methyltr_EFM4"/>
    <property type="match status" value="1"/>
</dbReference>
<dbReference type="Gene3D" id="3.40.50.150">
    <property type="entry name" value="Vaccinia Virus protein VP39"/>
    <property type="match status" value="1"/>
</dbReference>
<dbReference type="HOGENOM" id="CLU_044783_1_0_1"/>
<dbReference type="RefSeq" id="XP_007778673.1">
    <property type="nucleotide sequence ID" value="XM_007780483.1"/>
</dbReference>
<evidence type="ECO:0000256" key="2">
    <source>
        <dbReference type="ARBA" id="ARBA00022603"/>
    </source>
</evidence>
<dbReference type="GO" id="GO:0016279">
    <property type="term" value="F:protein-lysine N-methyltransferase activity"/>
    <property type="evidence" value="ECO:0007669"/>
    <property type="project" value="UniProtKB-UniRule"/>
</dbReference>
<dbReference type="EC" id="2.1.1.-" evidence="5"/>
<dbReference type="InterPro" id="IPR029063">
    <property type="entry name" value="SAM-dependent_MTases_sf"/>
</dbReference>
<dbReference type="GO" id="GO:0016192">
    <property type="term" value="P:vesicle-mediated transport"/>
    <property type="evidence" value="ECO:0007669"/>
    <property type="project" value="UniProtKB-UniRule"/>
</dbReference>
<dbReference type="Proteomes" id="UP000016924">
    <property type="component" value="Unassembled WGS sequence"/>
</dbReference>
<dbReference type="eggNOG" id="KOG1271">
    <property type="taxonomic scope" value="Eukaryota"/>
</dbReference>
<name>R7YNW0_CONA1</name>
<keyword evidence="5" id="KW-0813">Transport</keyword>
<dbReference type="InterPro" id="IPR025714">
    <property type="entry name" value="Methyltranfer_dom"/>
</dbReference>
<evidence type="ECO:0000256" key="5">
    <source>
        <dbReference type="HAMAP-Rule" id="MF_03188"/>
    </source>
</evidence>
<sequence>MATSMPAEHLAPSELGTKEYWDRTYALELTNHATNPSDEGTIWFSDADAEDKVLSYLERLDDQGILDKRETSFLDLGTGNGHMLFALRDAGWEGPMVGLDYSGASVRLARRVQEGRVGLLGGDGEEESGGGAVQFEEWDILNSEAGEWLGDGFDVVLDKGTFDAISLSGEVGAEGRRICEGYRERAEKLVKRGGRLLVTSCNWTEAELRWWFHVSGGGLVFEDSIRYPSFRFGGVEGTKVASVCFRKRDDEHGP</sequence>
<comment type="subcellular location">
    <subcellularLocation>
        <location evidence="5">Cytoplasm</location>
    </subcellularLocation>
</comment>
<keyword evidence="8" id="KW-1185">Reference proteome</keyword>
<evidence type="ECO:0000256" key="4">
    <source>
        <dbReference type="ARBA" id="ARBA00022691"/>
    </source>
</evidence>
<dbReference type="EMBL" id="JH767563">
    <property type="protein sequence ID" value="EON63356.1"/>
    <property type="molecule type" value="Genomic_DNA"/>
</dbReference>
<dbReference type="GO" id="GO:0005737">
    <property type="term" value="C:cytoplasm"/>
    <property type="evidence" value="ECO:0007669"/>
    <property type="project" value="UniProtKB-SubCell"/>
</dbReference>
<dbReference type="GeneID" id="19899894"/>
<dbReference type="GO" id="GO:0032259">
    <property type="term" value="P:methylation"/>
    <property type="evidence" value="ECO:0007669"/>
    <property type="project" value="UniProtKB-KW"/>
</dbReference>
<comment type="function">
    <text evidence="5">S-adenosyl-L-methionine-dependent protein-lysine N-methyltransferase that mono- and dimethylates elongation factor 1-alpha at 'Lys-316'. May play a role in intracellular transport.</text>
</comment>
<protein>
    <recommendedName>
        <fullName evidence="5">Protein-lysine N-methyltransferase EFM4</fullName>
        <ecNumber evidence="5">2.1.1.-</ecNumber>
    </recommendedName>
    <alternativeName>
        <fullName evidence="5">Elongation factor methyltransferase 4</fullName>
    </alternativeName>
</protein>
<dbReference type="STRING" id="1168221.R7YNW0"/>
<comment type="similarity">
    <text evidence="5">Belongs to the class I-like SAM-binding methyltransferase superfamily. EFM4 family.</text>
</comment>
<feature type="domain" description="Methyltransferase" evidence="6">
    <location>
        <begin position="68"/>
        <end position="208"/>
    </location>
</feature>
<organism evidence="7 8">
    <name type="scientific">Coniosporium apollinis (strain CBS 100218)</name>
    <name type="common">Rock-inhabiting black yeast</name>
    <dbReference type="NCBI Taxonomy" id="1168221"/>
    <lineage>
        <taxon>Eukaryota</taxon>
        <taxon>Fungi</taxon>
        <taxon>Dikarya</taxon>
        <taxon>Ascomycota</taxon>
        <taxon>Pezizomycotina</taxon>
        <taxon>Dothideomycetes</taxon>
        <taxon>Dothideomycetes incertae sedis</taxon>
        <taxon>Coniosporium</taxon>
    </lineage>
</organism>
<dbReference type="SUPFAM" id="SSF53335">
    <property type="entry name" value="S-adenosyl-L-methionine-dependent methyltransferases"/>
    <property type="match status" value="1"/>
</dbReference>
<keyword evidence="4 5" id="KW-0949">S-adenosyl-L-methionine</keyword>
<proteinExistence type="inferred from homology"/>
<dbReference type="GO" id="GO:0006417">
    <property type="term" value="P:regulation of translation"/>
    <property type="evidence" value="ECO:0007669"/>
    <property type="project" value="EnsemblFungi"/>
</dbReference>
<dbReference type="PANTHER" id="PTHR12843">
    <property type="entry name" value="PROTEIN-LYSINE N-METHYLTRANSFERASE METTL10"/>
    <property type="match status" value="1"/>
</dbReference>
<evidence type="ECO:0000256" key="1">
    <source>
        <dbReference type="ARBA" id="ARBA00022490"/>
    </source>
</evidence>
<accession>R7YNW0</accession>
<keyword evidence="2 5" id="KW-0489">Methyltransferase</keyword>
<dbReference type="Pfam" id="PF13847">
    <property type="entry name" value="Methyltransf_31"/>
    <property type="match status" value="1"/>
</dbReference>
<reference evidence="8" key="1">
    <citation type="submission" date="2012-06" db="EMBL/GenBank/DDBJ databases">
        <title>The genome sequence of Coniosporium apollinis CBS 100218.</title>
        <authorList>
            <consortium name="The Broad Institute Genome Sequencing Platform"/>
            <person name="Cuomo C."/>
            <person name="Gorbushina A."/>
            <person name="Noack S."/>
            <person name="Walker B."/>
            <person name="Young S.K."/>
            <person name="Zeng Q."/>
            <person name="Gargeya S."/>
            <person name="Fitzgerald M."/>
            <person name="Haas B."/>
            <person name="Abouelleil A."/>
            <person name="Alvarado L."/>
            <person name="Arachchi H.M."/>
            <person name="Berlin A.M."/>
            <person name="Chapman S.B."/>
            <person name="Goldberg J."/>
            <person name="Griggs A."/>
            <person name="Gujja S."/>
            <person name="Hansen M."/>
            <person name="Howarth C."/>
            <person name="Imamovic A."/>
            <person name="Larimer J."/>
            <person name="McCowan C."/>
            <person name="Montmayeur A."/>
            <person name="Murphy C."/>
            <person name="Neiman D."/>
            <person name="Pearson M."/>
            <person name="Priest M."/>
            <person name="Roberts A."/>
            <person name="Saif S."/>
            <person name="Shea T."/>
            <person name="Sisk P."/>
            <person name="Sykes S."/>
            <person name="Wortman J."/>
            <person name="Nusbaum C."/>
            <person name="Birren B."/>
        </authorList>
    </citation>
    <scope>NUCLEOTIDE SEQUENCE [LARGE SCALE GENOMIC DNA]</scope>
    <source>
        <strain evidence="8">CBS 100218</strain>
    </source>
</reference>
<dbReference type="InterPro" id="IPR026635">
    <property type="entry name" value="Efm4/METTL10"/>
</dbReference>
<evidence type="ECO:0000259" key="6">
    <source>
        <dbReference type="Pfam" id="PF13847"/>
    </source>
</evidence>
<dbReference type="PANTHER" id="PTHR12843:SF5">
    <property type="entry name" value="EEF1A LYSINE METHYLTRANSFERASE 2"/>
    <property type="match status" value="1"/>
</dbReference>
<dbReference type="OrthoDB" id="10069295at2759"/>
<evidence type="ECO:0000313" key="8">
    <source>
        <dbReference type="Proteomes" id="UP000016924"/>
    </source>
</evidence>
<gene>
    <name evidence="5" type="primary">EFM4</name>
    <name evidence="7" type="ORF">W97_02583</name>
</gene>